<dbReference type="Gene3D" id="6.10.340.10">
    <property type="match status" value="1"/>
</dbReference>
<dbReference type="CDD" id="cd06225">
    <property type="entry name" value="HAMP"/>
    <property type="match status" value="1"/>
</dbReference>
<organism evidence="4 5">
    <name type="scientific">Bisbaumannia pacifica</name>
    <dbReference type="NCBI Taxonomy" id="77098"/>
    <lineage>
        <taxon>Bacteria</taxon>
        <taxon>Pseudomonadati</taxon>
        <taxon>Pseudomonadota</taxon>
        <taxon>Gammaproteobacteria</taxon>
        <taxon>Oceanospirillales</taxon>
        <taxon>Halomonadaceae</taxon>
        <taxon>Bisbaumannia</taxon>
    </lineage>
</organism>
<keyword evidence="1" id="KW-0378">Hydrolase</keyword>
<keyword evidence="2" id="KW-0812">Transmembrane</keyword>
<dbReference type="Pfam" id="PF00672">
    <property type="entry name" value="HAMP"/>
    <property type="match status" value="1"/>
</dbReference>
<keyword evidence="2" id="KW-1133">Transmembrane helix</keyword>
<dbReference type="GO" id="GO:0007165">
    <property type="term" value="P:signal transduction"/>
    <property type="evidence" value="ECO:0007669"/>
    <property type="project" value="InterPro"/>
</dbReference>
<dbReference type="Pfam" id="PF07228">
    <property type="entry name" value="SpoIIE"/>
    <property type="match status" value="1"/>
</dbReference>
<gene>
    <name evidence="4" type="ORF">HPA02_06150</name>
</gene>
<keyword evidence="5" id="KW-1185">Reference proteome</keyword>
<dbReference type="PANTHER" id="PTHR43156">
    <property type="entry name" value="STAGE II SPORULATION PROTEIN E-RELATED"/>
    <property type="match status" value="1"/>
</dbReference>
<sequence>MAALLGLRGKSVVTLLFACLLALLPAALIGWKAVDEVRRHFASAYAEQYTLLQMQRIMAPLSRELALSRRFADSIVTREWLRAPTDPERRQRFFREAEGYRQQFTSGAFFIVDHASGDYYFSDGDASNGQRPLARPTYRLSPQREEDAWYFATMDSSATYNINVNVDRALERTMIWLNIKIMDDGEPLGLAGGSIDLSDFLDRFIRSAPAGLTPMIIDSRGALQAHADPERIALSSVNLSQALNGDLGLYAMLDGATQREALRAAIQQATRRPGEIATLETTLEGEPRLLTLGYIPELRWLMVTTLDLGAYPLLDSRWFWPMVLALGLILAILMGAFAYATHRLILRPLRRLTLSAQAIAGGDYSPRLPTGRDDEIGALSQAFSRMANQVERYTRDLEGQVRERTRALETAHAEMAAAHQQLGDSIQYASIIQRAILPDNQLERHLAHHYGVLWKPRDTVGGDFYVFRASGRGYLLGVVDCAGHGVPGAMMTMLARALIDQAIARHSADDPAALLTEIDRRGRELLPAERLPSSIATNMDLGLVWVDPHRERLTYAGAKIDLYASDGETLTRLKANKRAIGHRRPGHYSNQHLPLAAGHSYYLCSDGFLDQAGGSHGFGFGNPRFEALIKAQAGRPLGEQMQAFEAALSAYRGELPQRDDITLLAFRAEPTAGPATHSPTEPPTGSR</sequence>
<dbReference type="GO" id="GO:0016791">
    <property type="term" value="F:phosphatase activity"/>
    <property type="evidence" value="ECO:0007669"/>
    <property type="project" value="TreeGrafter"/>
</dbReference>
<dbReference type="PANTHER" id="PTHR43156:SF9">
    <property type="entry name" value="HAMP DOMAIN-CONTAINING PROTEIN"/>
    <property type="match status" value="1"/>
</dbReference>
<dbReference type="Proteomes" id="UP000321275">
    <property type="component" value="Unassembled WGS sequence"/>
</dbReference>
<dbReference type="GO" id="GO:0016020">
    <property type="term" value="C:membrane"/>
    <property type="evidence" value="ECO:0007669"/>
    <property type="project" value="InterPro"/>
</dbReference>
<dbReference type="AlphaFoldDB" id="A0A510X4H3"/>
<protein>
    <recommendedName>
        <fullName evidence="3">HAMP domain-containing protein</fullName>
    </recommendedName>
</protein>
<dbReference type="PROSITE" id="PS50885">
    <property type="entry name" value="HAMP"/>
    <property type="match status" value="1"/>
</dbReference>
<evidence type="ECO:0000259" key="3">
    <source>
        <dbReference type="PROSITE" id="PS50885"/>
    </source>
</evidence>
<dbReference type="OrthoDB" id="5496380at2"/>
<dbReference type="InterPro" id="IPR052016">
    <property type="entry name" value="Bact_Sigma-Reg"/>
</dbReference>
<dbReference type="InterPro" id="IPR036457">
    <property type="entry name" value="PPM-type-like_dom_sf"/>
</dbReference>
<reference evidence="4 5" key="1">
    <citation type="submission" date="2019-07" db="EMBL/GenBank/DDBJ databases">
        <title>Whole genome shotgun sequence of Halomonas pacifica NBRC 102220.</title>
        <authorList>
            <person name="Hosoyama A."/>
            <person name="Uohara A."/>
            <person name="Ohji S."/>
            <person name="Ichikawa N."/>
        </authorList>
    </citation>
    <scope>NUCLEOTIDE SEQUENCE [LARGE SCALE GENOMIC DNA]</scope>
    <source>
        <strain evidence="4 5">NBRC 102220</strain>
    </source>
</reference>
<evidence type="ECO:0000313" key="4">
    <source>
        <dbReference type="EMBL" id="GEK46332.1"/>
    </source>
</evidence>
<feature type="transmembrane region" description="Helical" evidence="2">
    <location>
        <begin position="318"/>
        <end position="341"/>
    </location>
</feature>
<dbReference type="InterPro" id="IPR001932">
    <property type="entry name" value="PPM-type_phosphatase-like_dom"/>
</dbReference>
<name>A0A510X4H3_9GAMM</name>
<evidence type="ECO:0000256" key="2">
    <source>
        <dbReference type="SAM" id="Phobius"/>
    </source>
</evidence>
<dbReference type="SUPFAM" id="SSF158472">
    <property type="entry name" value="HAMP domain-like"/>
    <property type="match status" value="1"/>
</dbReference>
<evidence type="ECO:0000313" key="5">
    <source>
        <dbReference type="Proteomes" id="UP000321275"/>
    </source>
</evidence>
<dbReference type="Gene3D" id="3.60.40.10">
    <property type="entry name" value="PPM-type phosphatase domain"/>
    <property type="match status" value="1"/>
</dbReference>
<keyword evidence="2" id="KW-0472">Membrane</keyword>
<comment type="caution">
    <text evidence="4">The sequence shown here is derived from an EMBL/GenBank/DDBJ whole genome shotgun (WGS) entry which is preliminary data.</text>
</comment>
<evidence type="ECO:0000256" key="1">
    <source>
        <dbReference type="ARBA" id="ARBA00022801"/>
    </source>
</evidence>
<dbReference type="SMART" id="SM00304">
    <property type="entry name" value="HAMP"/>
    <property type="match status" value="1"/>
</dbReference>
<dbReference type="InterPro" id="IPR003660">
    <property type="entry name" value="HAMP_dom"/>
</dbReference>
<dbReference type="CDD" id="cd18773">
    <property type="entry name" value="PDC1_HK_sensor"/>
    <property type="match status" value="1"/>
</dbReference>
<dbReference type="NCBIfam" id="NF038263">
    <property type="entry name" value="prot_phos_SiaA"/>
    <property type="match status" value="1"/>
</dbReference>
<dbReference type="SMART" id="SM00331">
    <property type="entry name" value="PP2C_SIG"/>
    <property type="match status" value="1"/>
</dbReference>
<dbReference type="EMBL" id="BJUK01000005">
    <property type="protein sequence ID" value="GEK46332.1"/>
    <property type="molecule type" value="Genomic_DNA"/>
</dbReference>
<accession>A0A510X4H3</accession>
<dbReference type="RefSeq" id="WP_146801614.1">
    <property type="nucleotide sequence ID" value="NZ_BJUK01000005.1"/>
</dbReference>
<proteinExistence type="predicted"/>
<feature type="domain" description="HAMP" evidence="3">
    <location>
        <begin position="343"/>
        <end position="395"/>
    </location>
</feature>